<dbReference type="Proteomes" id="UP001228376">
    <property type="component" value="Unassembled WGS sequence"/>
</dbReference>
<feature type="domain" description="YvbJ-like NTF2-like" evidence="2">
    <location>
        <begin position="215"/>
        <end position="339"/>
    </location>
</feature>
<proteinExistence type="predicted"/>
<dbReference type="RefSeq" id="WP_306067979.1">
    <property type="nucleotide sequence ID" value="NZ_JAROCA020000001.1"/>
</dbReference>
<name>A0ABU5CEW8_9BACI</name>
<reference evidence="3 4" key="1">
    <citation type="submission" date="2023-10" db="EMBL/GenBank/DDBJ databases">
        <title>179-bfca-hs.</title>
        <authorList>
            <person name="Miliotis G."/>
            <person name="Sengupta P."/>
            <person name="Hameed A."/>
            <person name="Chuvochina M."/>
            <person name="Mcdonagh F."/>
            <person name="Simpson A.C."/>
            <person name="Singh N.K."/>
            <person name="Rekha P.D."/>
            <person name="Raman K."/>
            <person name="Hugenholtz P."/>
            <person name="Venkateswaran K."/>
        </authorList>
    </citation>
    <scope>NUCLEOTIDE SEQUENCE [LARGE SCALE GENOMIC DNA]</scope>
    <source>
        <strain evidence="3 4">179-BFC-A-HS</strain>
    </source>
</reference>
<dbReference type="PANTHER" id="PTHR40038">
    <property type="entry name" value="MEMBRANE-ASSOCIATED PROTEIN TCAA"/>
    <property type="match status" value="1"/>
</dbReference>
<feature type="domain" description="TcaA second" evidence="1">
    <location>
        <begin position="31"/>
        <end position="123"/>
    </location>
</feature>
<evidence type="ECO:0000313" key="4">
    <source>
        <dbReference type="Proteomes" id="UP001228376"/>
    </source>
</evidence>
<comment type="caution">
    <text evidence="3">The sequence shown here is derived from an EMBL/GenBank/DDBJ whole genome shotgun (WGS) entry which is preliminary data.</text>
</comment>
<dbReference type="Pfam" id="PF22813">
    <property type="entry name" value="TcaA_2nd"/>
    <property type="match status" value="1"/>
</dbReference>
<evidence type="ECO:0000313" key="3">
    <source>
        <dbReference type="EMBL" id="MDY0404836.1"/>
    </source>
</evidence>
<sequence length="376" mass="42750">MRKKTVLISSIAALVLILLISFIVLQQNHKPEKVVDRFVDAVKQKNTTILKEIIVPDDKKAVVEKNTLTALVNYLNANHNSFEVIKNSLQKQIKDDNYSDKSEQLYLIKDGKDMGMFPVYKLKAKTVALKISGQNETDKIALHVKGLKDALSKRKKDDAFGPLLPGEYEVETSVKNDLGVFKEKEKKDVWGNPQVTITVDPEKLAHDDDKVRKDIMRTAITFNENLSKFVTSGLKADSFTASTEAFKTAFTDGSEDYFQLIKKGIDELQSQYLGATINEGDMDISYFDGKWEAEVEAIVKYNEKVKIKGEKKFEDASYQALRTYSLVYDKVQNKWLIEAIQDTEADGTEPDYWEKKQEMKVKNPPVLKWTEKGNAI</sequence>
<keyword evidence="4" id="KW-1185">Reference proteome</keyword>
<organism evidence="3 4">
    <name type="scientific">Tigheibacillus jepli</name>
    <dbReference type="NCBI Taxonomy" id="3035914"/>
    <lineage>
        <taxon>Bacteria</taxon>
        <taxon>Bacillati</taxon>
        <taxon>Bacillota</taxon>
        <taxon>Bacilli</taxon>
        <taxon>Bacillales</taxon>
        <taxon>Bacillaceae</taxon>
        <taxon>Tigheibacillus</taxon>
    </lineage>
</organism>
<dbReference type="PANTHER" id="PTHR40038:SF1">
    <property type="entry name" value="MEMBRANE-ASSOCIATED PROTEIN TCAA"/>
    <property type="match status" value="1"/>
</dbReference>
<dbReference type="EMBL" id="JAROCA020000001">
    <property type="protein sequence ID" value="MDY0404836.1"/>
    <property type="molecule type" value="Genomic_DNA"/>
</dbReference>
<dbReference type="InterPro" id="IPR054529">
    <property type="entry name" value="TcaA_2nd"/>
</dbReference>
<dbReference type="Pfam" id="PF25155">
    <property type="entry name" value="NTF2_YvbJ"/>
    <property type="match status" value="1"/>
</dbReference>
<evidence type="ECO:0000259" key="2">
    <source>
        <dbReference type="Pfam" id="PF25155"/>
    </source>
</evidence>
<dbReference type="InterPro" id="IPR056902">
    <property type="entry name" value="NTF2_YvbJ"/>
</dbReference>
<protein>
    <submittedName>
        <fullName evidence="3">Uncharacterized protein</fullName>
    </submittedName>
</protein>
<evidence type="ECO:0000259" key="1">
    <source>
        <dbReference type="Pfam" id="PF22813"/>
    </source>
</evidence>
<gene>
    <name evidence="3" type="ORF">P5G51_004960</name>
</gene>
<accession>A0ABU5CEW8</accession>